<proteinExistence type="predicted"/>
<protein>
    <recommendedName>
        <fullName evidence="1">Retrotransposon gag domain-containing protein</fullName>
    </recommendedName>
</protein>
<feature type="domain" description="Retrotransposon gag" evidence="1">
    <location>
        <begin position="60"/>
        <end position="151"/>
    </location>
</feature>
<gene>
    <name evidence="2" type="ORF">BUALT_Bualt14G0054300</name>
</gene>
<reference evidence="2" key="1">
    <citation type="submission" date="2019-10" db="EMBL/GenBank/DDBJ databases">
        <authorList>
            <person name="Zhang R."/>
            <person name="Pan Y."/>
            <person name="Wang J."/>
            <person name="Ma R."/>
            <person name="Yu S."/>
        </authorList>
    </citation>
    <scope>NUCLEOTIDE SEQUENCE</scope>
    <source>
        <strain evidence="2">LA-IB0</strain>
        <tissue evidence="2">Leaf</tissue>
    </source>
</reference>
<evidence type="ECO:0000313" key="3">
    <source>
        <dbReference type="Proteomes" id="UP000826271"/>
    </source>
</evidence>
<dbReference type="Proteomes" id="UP000826271">
    <property type="component" value="Unassembled WGS sequence"/>
</dbReference>
<dbReference type="EMBL" id="WHWC01000014">
    <property type="protein sequence ID" value="KAG8369828.1"/>
    <property type="molecule type" value="Genomic_DNA"/>
</dbReference>
<organism evidence="2 3">
    <name type="scientific">Buddleja alternifolia</name>
    <dbReference type="NCBI Taxonomy" id="168488"/>
    <lineage>
        <taxon>Eukaryota</taxon>
        <taxon>Viridiplantae</taxon>
        <taxon>Streptophyta</taxon>
        <taxon>Embryophyta</taxon>
        <taxon>Tracheophyta</taxon>
        <taxon>Spermatophyta</taxon>
        <taxon>Magnoliopsida</taxon>
        <taxon>eudicotyledons</taxon>
        <taxon>Gunneridae</taxon>
        <taxon>Pentapetalae</taxon>
        <taxon>asterids</taxon>
        <taxon>lamiids</taxon>
        <taxon>Lamiales</taxon>
        <taxon>Scrophulariaceae</taxon>
        <taxon>Buddlejeae</taxon>
        <taxon>Buddleja</taxon>
    </lineage>
</organism>
<keyword evidence="3" id="KW-1185">Reference proteome</keyword>
<sequence length="201" mass="23189">MVDTRSTEARRDMDIILEQMRVSKESTDKEMAELRSMIIALANQNGGNRSAGVGGFHEVKLAAIHLKEKALQWHKIYMKSKLTRGIPLWEEYVRALHDRFGTLLYEDPMAELMNFKQTGSIKEYLDKFDELLNNVELSKSYAVSFFFAGLKNEIALQVRMFKPKNLQDAISLSKLQEQAIQLSNKRNYTGLLPRTHPHFPK</sequence>
<dbReference type="Pfam" id="PF03732">
    <property type="entry name" value="Retrotrans_gag"/>
    <property type="match status" value="1"/>
</dbReference>
<comment type="caution">
    <text evidence="2">The sequence shown here is derived from an EMBL/GenBank/DDBJ whole genome shotgun (WGS) entry which is preliminary data.</text>
</comment>
<accession>A0AAV6WI12</accession>
<evidence type="ECO:0000313" key="2">
    <source>
        <dbReference type="EMBL" id="KAG8369828.1"/>
    </source>
</evidence>
<evidence type="ECO:0000259" key="1">
    <source>
        <dbReference type="Pfam" id="PF03732"/>
    </source>
</evidence>
<dbReference type="InterPro" id="IPR005162">
    <property type="entry name" value="Retrotrans_gag_dom"/>
</dbReference>
<name>A0AAV6WI12_9LAMI</name>
<dbReference type="AlphaFoldDB" id="A0AAV6WI12"/>